<sequence length="780" mass="82458">MRHRGGCSGLPGNTRSGGVPGVLVTGRYRLVESIGQGGMGRVWRAVDEILDRLVAVKEMRIDGLDPEDTRTRRERTLREARATARIDHPNVVRVYDVVDEGERLWIVMELVAGRSLERIMAEEGPLGPGETARIGLGLVAALRQVHDRGVLHRDIKPGNVLVETDVRRGRGRVVLTDFGIAAIQDAKALTMVGMLVGSPDYMAPERISGRPQGPPSDIWSLGATLSAALAGRSPFSRDTTLATLHAVLYEEPELPPTAGPLREILATLLDKEPDRRPGLDDLETALQPVAHPIPTPTVQVVRGGADERGEPATGAVGPPPGAEPEADRAKSAEKQEPEQEPGTEPQSAPESGQALIPGTVAELERDPETGSPPAAGLTPEPGPPSASSPDPAPATAPPGESPTPALLDPSRVLLPPDPRQPPDDIRDAIPPTHRLAPTKEARTGVPHTEVAHRAAPPTEVPPAQAPPAEPTHQAEPTQTSPAQTSPAQTPPTQAPRALNASTELAPGSRSEVHSATPAGNSTGPTPRRAGVSLERAGAVTERRPGPGVGVPEGAAQAQGAMPPGEFPGPAVPAHPRPRRGHRRTGIVAAVGIAAAGAVVAVVLASDFGSPKDDDAGGSTPPSTAASSPSSTVEGTSRPQSLPPGSRREAGGFAWVPPEGWQRDVKTGSEVHYTSPDARQELAAKSSVARDDLMDSWQKSEQNAQQGKDYSKIRLERTTFRGHPAVVWEYTFSLQGEPWHARLLGFTVGGKSYQINTWYRPDMEAQALKTYEKVRDTFTVL</sequence>
<dbReference type="Gene3D" id="3.30.200.20">
    <property type="entry name" value="Phosphorylase Kinase, domain 1"/>
    <property type="match status" value="1"/>
</dbReference>
<feature type="binding site" evidence="7">
    <location>
        <position position="57"/>
    </location>
    <ligand>
        <name>ATP</name>
        <dbReference type="ChEBI" id="CHEBI:30616"/>
    </ligand>
</feature>
<feature type="domain" description="Protein kinase" evidence="9">
    <location>
        <begin position="28"/>
        <end position="294"/>
    </location>
</feature>
<accession>A0A7H8TDG4</accession>
<feature type="compositionally biased region" description="Pro residues" evidence="8">
    <location>
        <begin position="458"/>
        <end position="469"/>
    </location>
</feature>
<evidence type="ECO:0000256" key="4">
    <source>
        <dbReference type="ARBA" id="ARBA00022741"/>
    </source>
</evidence>
<feature type="compositionally biased region" description="Low complexity" evidence="8">
    <location>
        <begin position="616"/>
        <end position="631"/>
    </location>
</feature>
<dbReference type="CDD" id="cd14014">
    <property type="entry name" value="STKc_PknB_like"/>
    <property type="match status" value="1"/>
</dbReference>
<dbReference type="InterPro" id="IPR000719">
    <property type="entry name" value="Prot_kinase_dom"/>
</dbReference>
<gene>
    <name evidence="10" type="ORF">HUT05_31890</name>
</gene>
<keyword evidence="6 7" id="KW-0067">ATP-binding</keyword>
<dbReference type="PROSITE" id="PS00108">
    <property type="entry name" value="PROTEIN_KINASE_ST"/>
    <property type="match status" value="1"/>
</dbReference>
<keyword evidence="5 10" id="KW-0418">Kinase</keyword>
<evidence type="ECO:0000256" key="2">
    <source>
        <dbReference type="ARBA" id="ARBA00022527"/>
    </source>
</evidence>
<dbReference type="PANTHER" id="PTHR43289">
    <property type="entry name" value="MITOGEN-ACTIVATED PROTEIN KINASE KINASE KINASE 20-RELATED"/>
    <property type="match status" value="1"/>
</dbReference>
<name>A0A7H8TDG4_STRCX</name>
<feature type="compositionally biased region" description="Pro residues" evidence="8">
    <location>
        <begin position="380"/>
        <end position="401"/>
    </location>
</feature>
<dbReference type="GO" id="GO:0005524">
    <property type="term" value="F:ATP binding"/>
    <property type="evidence" value="ECO:0007669"/>
    <property type="project" value="UniProtKB-UniRule"/>
</dbReference>
<dbReference type="SUPFAM" id="SSF56112">
    <property type="entry name" value="Protein kinase-like (PK-like)"/>
    <property type="match status" value="1"/>
</dbReference>
<dbReference type="Gene3D" id="3.40.1000.10">
    <property type="entry name" value="Mog1/PsbP, alpha/beta/alpha sandwich"/>
    <property type="match status" value="1"/>
</dbReference>
<protein>
    <recommendedName>
        <fullName evidence="1">non-specific serine/threonine protein kinase</fullName>
        <ecNumber evidence="1">2.7.11.1</ecNumber>
    </recommendedName>
</protein>
<dbReference type="InterPro" id="IPR011009">
    <property type="entry name" value="Kinase-like_dom_sf"/>
</dbReference>
<evidence type="ECO:0000256" key="8">
    <source>
        <dbReference type="SAM" id="MobiDB-lite"/>
    </source>
</evidence>
<organism evidence="10 11">
    <name type="scientific">Streptomyces chartreusis</name>
    <dbReference type="NCBI Taxonomy" id="1969"/>
    <lineage>
        <taxon>Bacteria</taxon>
        <taxon>Bacillati</taxon>
        <taxon>Actinomycetota</taxon>
        <taxon>Actinomycetes</taxon>
        <taxon>Kitasatosporales</taxon>
        <taxon>Streptomycetaceae</taxon>
        <taxon>Streptomyces</taxon>
    </lineage>
</organism>
<keyword evidence="3" id="KW-0808">Transferase</keyword>
<evidence type="ECO:0000313" key="10">
    <source>
        <dbReference type="EMBL" id="QKZ21541.1"/>
    </source>
</evidence>
<reference evidence="10 11" key="1">
    <citation type="submission" date="2020-06" db="EMBL/GenBank/DDBJ databases">
        <title>Genome mining for natural products.</title>
        <authorList>
            <person name="Zhang B."/>
            <person name="Shi J."/>
            <person name="Ge H."/>
        </authorList>
    </citation>
    <scope>NUCLEOTIDE SEQUENCE [LARGE SCALE GENOMIC DNA]</scope>
    <source>
        <strain evidence="10 11">NA02069</strain>
    </source>
</reference>
<dbReference type="PROSITE" id="PS50011">
    <property type="entry name" value="PROTEIN_KINASE_DOM"/>
    <property type="match status" value="1"/>
</dbReference>
<evidence type="ECO:0000313" key="11">
    <source>
        <dbReference type="Proteomes" id="UP000509418"/>
    </source>
</evidence>
<feature type="compositionally biased region" description="Pro residues" evidence="8">
    <location>
        <begin position="564"/>
        <end position="574"/>
    </location>
</feature>
<dbReference type="EC" id="2.7.11.1" evidence="1"/>
<evidence type="ECO:0000256" key="3">
    <source>
        <dbReference type="ARBA" id="ARBA00022679"/>
    </source>
</evidence>
<evidence type="ECO:0000256" key="5">
    <source>
        <dbReference type="ARBA" id="ARBA00022777"/>
    </source>
</evidence>
<feature type="compositionally biased region" description="Low complexity" evidence="8">
    <location>
        <begin position="549"/>
        <end position="560"/>
    </location>
</feature>
<dbReference type="PROSITE" id="PS00107">
    <property type="entry name" value="PROTEIN_KINASE_ATP"/>
    <property type="match status" value="1"/>
</dbReference>
<keyword evidence="11" id="KW-1185">Reference proteome</keyword>
<evidence type="ECO:0000256" key="6">
    <source>
        <dbReference type="ARBA" id="ARBA00022840"/>
    </source>
</evidence>
<dbReference type="AlphaFoldDB" id="A0A7H8TDG4"/>
<proteinExistence type="predicted"/>
<dbReference type="PANTHER" id="PTHR43289:SF6">
    <property type="entry name" value="SERINE_THREONINE-PROTEIN KINASE NEKL-3"/>
    <property type="match status" value="1"/>
</dbReference>
<feature type="region of interest" description="Disordered" evidence="8">
    <location>
        <begin position="305"/>
        <end position="581"/>
    </location>
</feature>
<feature type="region of interest" description="Disordered" evidence="8">
    <location>
        <begin position="607"/>
        <end position="660"/>
    </location>
</feature>
<dbReference type="InterPro" id="IPR017441">
    <property type="entry name" value="Protein_kinase_ATP_BS"/>
</dbReference>
<evidence type="ECO:0000259" key="9">
    <source>
        <dbReference type="PROSITE" id="PS50011"/>
    </source>
</evidence>
<feature type="compositionally biased region" description="Low complexity" evidence="8">
    <location>
        <begin position="470"/>
        <end position="487"/>
    </location>
</feature>
<dbReference type="SMART" id="SM00220">
    <property type="entry name" value="S_TKc"/>
    <property type="match status" value="1"/>
</dbReference>
<evidence type="ECO:0000256" key="7">
    <source>
        <dbReference type="PROSITE-ProRule" id="PRU10141"/>
    </source>
</evidence>
<dbReference type="Gene3D" id="1.10.510.10">
    <property type="entry name" value="Transferase(Phosphotransferase) domain 1"/>
    <property type="match status" value="1"/>
</dbReference>
<dbReference type="GO" id="GO:0004674">
    <property type="term" value="F:protein serine/threonine kinase activity"/>
    <property type="evidence" value="ECO:0007669"/>
    <property type="project" value="UniProtKB-KW"/>
</dbReference>
<keyword evidence="2" id="KW-0723">Serine/threonine-protein kinase</keyword>
<dbReference type="Pfam" id="PF00069">
    <property type="entry name" value="Pkinase"/>
    <property type="match status" value="1"/>
</dbReference>
<keyword evidence="4 7" id="KW-0547">Nucleotide-binding</keyword>
<dbReference type="EMBL" id="CP056041">
    <property type="protein sequence ID" value="QKZ21541.1"/>
    <property type="molecule type" value="Genomic_DNA"/>
</dbReference>
<feature type="compositionally biased region" description="Basic and acidic residues" evidence="8">
    <location>
        <begin position="325"/>
        <end position="337"/>
    </location>
</feature>
<dbReference type="InterPro" id="IPR008271">
    <property type="entry name" value="Ser/Thr_kinase_AS"/>
</dbReference>
<dbReference type="Proteomes" id="UP000509418">
    <property type="component" value="Chromosome"/>
</dbReference>
<evidence type="ECO:0000256" key="1">
    <source>
        <dbReference type="ARBA" id="ARBA00012513"/>
    </source>
</evidence>